<dbReference type="PANTHER" id="PTHR43591">
    <property type="entry name" value="METHYLTRANSFERASE"/>
    <property type="match status" value="1"/>
</dbReference>
<organism evidence="2 3">
    <name type="scientific">Brunnivagina elsteri CCALA 953</name>
    <dbReference type="NCBI Taxonomy" id="987040"/>
    <lineage>
        <taxon>Bacteria</taxon>
        <taxon>Bacillati</taxon>
        <taxon>Cyanobacteriota</taxon>
        <taxon>Cyanophyceae</taxon>
        <taxon>Nostocales</taxon>
        <taxon>Calotrichaceae</taxon>
        <taxon>Brunnivagina</taxon>
    </lineage>
</organism>
<reference evidence="2 3" key="1">
    <citation type="submission" date="2017-08" db="EMBL/GenBank/DDBJ databases">
        <title>Draft genome sequence of filamentous cyanobacterium Calothrix elsteri CCALA 953.</title>
        <authorList>
            <person name="Gagunashvili A.N."/>
            <person name="Elster J."/>
            <person name="Andresson O.S."/>
        </authorList>
    </citation>
    <scope>NUCLEOTIDE SEQUENCE [LARGE SCALE GENOMIC DNA]</scope>
    <source>
        <strain evidence="2 3">CCALA 953</strain>
    </source>
</reference>
<keyword evidence="2" id="KW-0808">Transferase</keyword>
<sequence length="202" mass="23274">MSSQFFSKKQWIFDRWAPFYDIFFTTVFYQAIHKRLLEYVDLPEQASILDLGCGTGRLLNRLAHQNLTLQGTGLDLSQEMLKQANINNQYPSRLTFVEGNAETMPFADNKFDAVFNTISFLHYPNPITVLSEVHRILRPEGKFYLVDYTIRWDDEPKIIGISSGSLHIYSPTVREKLGQQVGLTCVKHQYLLGAIMLTIFSK</sequence>
<keyword evidence="2" id="KW-0489">Methyltransferase</keyword>
<comment type="caution">
    <text evidence="2">The sequence shown here is derived from an EMBL/GenBank/DDBJ whole genome shotgun (WGS) entry which is preliminary data.</text>
</comment>
<dbReference type="SUPFAM" id="SSF53335">
    <property type="entry name" value="S-adenosyl-L-methionine-dependent methyltransferases"/>
    <property type="match status" value="1"/>
</dbReference>
<evidence type="ECO:0000259" key="1">
    <source>
        <dbReference type="Pfam" id="PF08241"/>
    </source>
</evidence>
<keyword evidence="3" id="KW-1185">Reference proteome</keyword>
<name>A0A2A2TMX8_9CYAN</name>
<proteinExistence type="predicted"/>
<gene>
    <name evidence="2" type="ORF">CK510_05445</name>
</gene>
<evidence type="ECO:0000313" key="2">
    <source>
        <dbReference type="EMBL" id="PAX59767.1"/>
    </source>
</evidence>
<feature type="domain" description="Methyltransferase type 11" evidence="1">
    <location>
        <begin position="49"/>
        <end position="145"/>
    </location>
</feature>
<dbReference type="GO" id="GO:0008757">
    <property type="term" value="F:S-adenosylmethionine-dependent methyltransferase activity"/>
    <property type="evidence" value="ECO:0007669"/>
    <property type="project" value="InterPro"/>
</dbReference>
<dbReference type="AlphaFoldDB" id="A0A2A2TMX8"/>
<dbReference type="InterPro" id="IPR013216">
    <property type="entry name" value="Methyltransf_11"/>
</dbReference>
<dbReference type="Gene3D" id="3.40.50.150">
    <property type="entry name" value="Vaccinia Virus protein VP39"/>
    <property type="match status" value="1"/>
</dbReference>
<evidence type="ECO:0000313" key="3">
    <source>
        <dbReference type="Proteomes" id="UP000218238"/>
    </source>
</evidence>
<dbReference type="InterPro" id="IPR029063">
    <property type="entry name" value="SAM-dependent_MTases_sf"/>
</dbReference>
<dbReference type="Pfam" id="PF08241">
    <property type="entry name" value="Methyltransf_11"/>
    <property type="match status" value="1"/>
</dbReference>
<dbReference type="GO" id="GO:0032259">
    <property type="term" value="P:methylation"/>
    <property type="evidence" value="ECO:0007669"/>
    <property type="project" value="UniProtKB-KW"/>
</dbReference>
<dbReference type="Proteomes" id="UP000218238">
    <property type="component" value="Unassembled WGS sequence"/>
</dbReference>
<dbReference type="RefSeq" id="WP_095720722.1">
    <property type="nucleotide sequence ID" value="NZ_NTFS01000036.1"/>
</dbReference>
<protein>
    <submittedName>
        <fullName evidence="2">SAM-dependent methyltransferase</fullName>
    </submittedName>
</protein>
<accession>A0A2A2TMX8</accession>
<dbReference type="EMBL" id="NTFS01000036">
    <property type="protein sequence ID" value="PAX59767.1"/>
    <property type="molecule type" value="Genomic_DNA"/>
</dbReference>
<dbReference type="CDD" id="cd02440">
    <property type="entry name" value="AdoMet_MTases"/>
    <property type="match status" value="1"/>
</dbReference>
<dbReference type="OrthoDB" id="9772751at2"/>
<dbReference type="PANTHER" id="PTHR43591:SF110">
    <property type="entry name" value="RHODANESE DOMAIN-CONTAINING PROTEIN"/>
    <property type="match status" value="1"/>
</dbReference>